<evidence type="ECO:0000313" key="2">
    <source>
        <dbReference type="Proteomes" id="UP000006813"/>
    </source>
</evidence>
<evidence type="ECO:0000313" key="1">
    <source>
        <dbReference type="EMBL" id="EHB12837.1"/>
    </source>
</evidence>
<dbReference type="EMBL" id="JH171897">
    <property type="protein sequence ID" value="EHB12837.1"/>
    <property type="molecule type" value="Genomic_DNA"/>
</dbReference>
<dbReference type="InterPro" id="IPR025663">
    <property type="entry name" value="AKAP_28"/>
</dbReference>
<name>G5BU76_HETGA</name>
<reference evidence="1 2" key="1">
    <citation type="journal article" date="2011" name="Nature">
        <title>Genome sequencing reveals insights into physiology and longevity of the naked mole rat.</title>
        <authorList>
            <person name="Kim E.B."/>
            <person name="Fang X."/>
            <person name="Fushan A.A."/>
            <person name="Huang Z."/>
            <person name="Lobanov A.V."/>
            <person name="Han L."/>
            <person name="Marino S.M."/>
            <person name="Sun X."/>
            <person name="Turanov A.A."/>
            <person name="Yang P."/>
            <person name="Yim S.H."/>
            <person name="Zhao X."/>
            <person name="Kasaikina M.V."/>
            <person name="Stoletzki N."/>
            <person name="Peng C."/>
            <person name="Polak P."/>
            <person name="Xiong Z."/>
            <person name="Kiezun A."/>
            <person name="Zhu Y."/>
            <person name="Chen Y."/>
            <person name="Kryukov G.V."/>
            <person name="Zhang Q."/>
            <person name="Peshkin L."/>
            <person name="Yang L."/>
            <person name="Bronson R.T."/>
            <person name="Buffenstein R."/>
            <person name="Wang B."/>
            <person name="Han C."/>
            <person name="Li Q."/>
            <person name="Chen L."/>
            <person name="Zhao W."/>
            <person name="Sunyaev S.R."/>
            <person name="Park T.J."/>
            <person name="Zhang G."/>
            <person name="Wang J."/>
            <person name="Gladyshev V.N."/>
        </authorList>
    </citation>
    <scope>NUCLEOTIDE SEQUENCE [LARGE SCALE GENOMIC DNA]</scope>
</reference>
<proteinExistence type="predicted"/>
<dbReference type="GO" id="GO:0005952">
    <property type="term" value="C:cAMP-dependent protein kinase complex"/>
    <property type="evidence" value="ECO:0007669"/>
    <property type="project" value="TreeGrafter"/>
</dbReference>
<organism evidence="1 2">
    <name type="scientific">Heterocephalus glaber</name>
    <name type="common">Naked mole rat</name>
    <dbReference type="NCBI Taxonomy" id="10181"/>
    <lineage>
        <taxon>Eukaryota</taxon>
        <taxon>Metazoa</taxon>
        <taxon>Chordata</taxon>
        <taxon>Craniata</taxon>
        <taxon>Vertebrata</taxon>
        <taxon>Euteleostomi</taxon>
        <taxon>Mammalia</taxon>
        <taxon>Eutheria</taxon>
        <taxon>Euarchontoglires</taxon>
        <taxon>Glires</taxon>
        <taxon>Rodentia</taxon>
        <taxon>Hystricomorpha</taxon>
        <taxon>Bathyergidae</taxon>
        <taxon>Heterocephalus</taxon>
    </lineage>
</organism>
<sequence>MLVLLAQARKPICCEEAGYGSHRLVLLLRPKKINETKMSKGRRAVIIDENSPSKVTTKDTEDNRNVTDIEDNGTMTAVALTIAEDVIDVATLSVGETKHCARKIQWITHGEFTAEKGRRQIQELISTCKYHIGWAYSTEFMKKEDVIHSFHYIYRVSWSLSTAQLPLARVYAIAYFTIKIRKNKPWDAPIDISYVFEDQTLVQR</sequence>
<dbReference type="InParanoid" id="G5BU76"/>
<dbReference type="InterPro" id="IPR053084">
    <property type="entry name" value="AKAP"/>
</dbReference>
<accession>G5BU76</accession>
<dbReference type="Pfam" id="PF14469">
    <property type="entry name" value="AKAP28"/>
    <property type="match status" value="1"/>
</dbReference>
<gene>
    <name evidence="1" type="ORF">GW7_07407</name>
</gene>
<dbReference type="eggNOG" id="ENOG502S0CR">
    <property type="taxonomic scope" value="Eukaryota"/>
</dbReference>
<dbReference type="STRING" id="10181.G5BU76"/>
<dbReference type="Proteomes" id="UP000006813">
    <property type="component" value="Unassembled WGS sequence"/>
</dbReference>
<dbReference type="GO" id="GO:0034237">
    <property type="term" value="F:protein kinase A regulatory subunit binding"/>
    <property type="evidence" value="ECO:0007669"/>
    <property type="project" value="TreeGrafter"/>
</dbReference>
<keyword evidence="1" id="KW-0418">Kinase</keyword>
<dbReference type="GO" id="GO:0016301">
    <property type="term" value="F:kinase activity"/>
    <property type="evidence" value="ECO:0007669"/>
    <property type="project" value="UniProtKB-KW"/>
</dbReference>
<protein>
    <submittedName>
        <fullName evidence="1">A-kinase anchor protein 14</fullName>
    </submittedName>
</protein>
<dbReference type="PANTHER" id="PTHR35075:SF1">
    <property type="entry name" value="A-KINASE ANCHOR PROTEIN 14"/>
    <property type="match status" value="1"/>
</dbReference>
<dbReference type="PANTHER" id="PTHR35075">
    <property type="entry name" value="A-KINASE ANCHOR PROTEIN 14"/>
    <property type="match status" value="1"/>
</dbReference>
<keyword evidence="1" id="KW-0808">Transferase</keyword>
<dbReference type="AlphaFoldDB" id="G5BU76"/>